<evidence type="ECO:0000256" key="5">
    <source>
        <dbReference type="ARBA" id="ARBA00022737"/>
    </source>
</evidence>
<feature type="transmembrane region" description="Helical" evidence="11">
    <location>
        <begin position="20"/>
        <end position="49"/>
    </location>
</feature>
<evidence type="ECO:0000256" key="4">
    <source>
        <dbReference type="ARBA" id="ARBA00022692"/>
    </source>
</evidence>
<dbReference type="GO" id="GO:0005886">
    <property type="term" value="C:plasma membrane"/>
    <property type="evidence" value="ECO:0007669"/>
    <property type="project" value="UniProtKB-SubCell"/>
</dbReference>
<dbReference type="Pfam" id="PF03471">
    <property type="entry name" value="CorC_HlyC"/>
    <property type="match status" value="1"/>
</dbReference>
<dbReference type="PANTHER" id="PTHR22777:SF32">
    <property type="entry name" value="UPF0053 INNER MEMBRANE PROTEIN YFJD"/>
    <property type="match status" value="1"/>
</dbReference>
<keyword evidence="5" id="KW-0677">Repeat</keyword>
<dbReference type="CDD" id="cd04590">
    <property type="entry name" value="CBS_pair_CorC_HlyC_assoc"/>
    <property type="match status" value="1"/>
</dbReference>
<dbReference type="SMART" id="SM01091">
    <property type="entry name" value="CorC_HlyC"/>
    <property type="match status" value="1"/>
</dbReference>
<evidence type="ECO:0000313" key="15">
    <source>
        <dbReference type="Proteomes" id="UP000324595"/>
    </source>
</evidence>
<dbReference type="SUPFAM" id="SSF54631">
    <property type="entry name" value="CBS-domain pair"/>
    <property type="match status" value="1"/>
</dbReference>
<dbReference type="InterPro" id="IPR044751">
    <property type="entry name" value="Ion_transp-like_CBS"/>
</dbReference>
<gene>
    <name evidence="14" type="ORF">LX73_0262</name>
</gene>
<dbReference type="InterPro" id="IPR002550">
    <property type="entry name" value="CNNM"/>
</dbReference>
<feature type="domain" description="CBS" evidence="12">
    <location>
        <begin position="238"/>
        <end position="297"/>
    </location>
</feature>
<evidence type="ECO:0000313" key="14">
    <source>
        <dbReference type="EMBL" id="TYP94968.1"/>
    </source>
</evidence>
<reference evidence="14 15" key="1">
    <citation type="submission" date="2019-07" db="EMBL/GenBank/DDBJ databases">
        <title>Genomic Encyclopedia of Archaeal and Bacterial Type Strains, Phase II (KMG-II): from individual species to whole genera.</title>
        <authorList>
            <person name="Goeker M."/>
        </authorList>
    </citation>
    <scope>NUCLEOTIDE SEQUENCE [LARGE SCALE GENOMIC DNA]</scope>
    <source>
        <strain evidence="14 15">DSM 21935</strain>
    </source>
</reference>
<comment type="caution">
    <text evidence="14">The sequence shown here is derived from an EMBL/GenBank/DDBJ whole genome shotgun (WGS) entry which is preliminary data.</text>
</comment>
<evidence type="ECO:0000259" key="13">
    <source>
        <dbReference type="PROSITE" id="PS51846"/>
    </source>
</evidence>
<dbReference type="Gene3D" id="3.30.465.10">
    <property type="match status" value="1"/>
</dbReference>
<feature type="transmembrane region" description="Helical" evidence="11">
    <location>
        <begin position="89"/>
        <end position="110"/>
    </location>
</feature>
<evidence type="ECO:0000256" key="1">
    <source>
        <dbReference type="ARBA" id="ARBA00004651"/>
    </source>
</evidence>
<evidence type="ECO:0000256" key="8">
    <source>
        <dbReference type="ARBA" id="ARBA00023136"/>
    </source>
</evidence>
<feature type="domain" description="CBS" evidence="12">
    <location>
        <begin position="305"/>
        <end position="362"/>
    </location>
</feature>
<dbReference type="InterPro" id="IPR046342">
    <property type="entry name" value="CBS_dom_sf"/>
</dbReference>
<name>A0A5D3YNN8_9BACT</name>
<sequence length="461" mass="51614">MDDPGCLFLLVDLLFQKEIVLLAISSFSTIVFAVLTACMVLGISFSALFSSSEIAFLTLINHNELLSEGNSAQTSHRLLERMLKYPNRLLATLQIGNTTANIFSAILAAVLTGELIAVFALPAIPVYIIEVLVVVLVLLVLSEITPKLSAIENPLTTAQRNSLFIYPFFVICKPLAMILTTSRLNLEDRLSTTDSEMTTEELITMAEVSESAEPIKNEEREIIENVIEFGSTIAREIMTSRVDIAAIPTGSSLDEVLELIRGEGLSRMPIYEDNLDNILGVIHSKDVLPYINSDIERTTINWRNIARKALFVPATKKLDDLLRDFQQERTHIAIVVDEYGGTEGLVTLDDILEEIVGDISDEYDEGDDKLYTRFKSGVYIFEAAIDLDDMEEVLDCSLTSEDDEYETLGGLLYHLTERLPNVGERINYQNLECTIHSVENNRVKKVRVKVQDRPERSPEKD</sequence>
<dbReference type="GO" id="GO:0050660">
    <property type="term" value="F:flavin adenine dinucleotide binding"/>
    <property type="evidence" value="ECO:0007669"/>
    <property type="project" value="InterPro"/>
</dbReference>
<dbReference type="PANTHER" id="PTHR22777">
    <property type="entry name" value="HEMOLYSIN-RELATED"/>
    <property type="match status" value="1"/>
</dbReference>
<comment type="similarity">
    <text evidence="2">Belongs to the UPF0053 family.</text>
</comment>
<dbReference type="EMBL" id="VNHY01000001">
    <property type="protein sequence ID" value="TYP94968.1"/>
    <property type="molecule type" value="Genomic_DNA"/>
</dbReference>
<evidence type="ECO:0000256" key="11">
    <source>
        <dbReference type="SAM" id="Phobius"/>
    </source>
</evidence>
<keyword evidence="8 10" id="KW-0472">Membrane</keyword>
<dbReference type="InterPro" id="IPR016169">
    <property type="entry name" value="FAD-bd_PCMH_sub2"/>
</dbReference>
<accession>A0A5D3YNN8</accession>
<evidence type="ECO:0000256" key="6">
    <source>
        <dbReference type="ARBA" id="ARBA00022989"/>
    </source>
</evidence>
<dbReference type="SUPFAM" id="SSF56176">
    <property type="entry name" value="FAD-binding/transporter-associated domain-like"/>
    <property type="match status" value="1"/>
</dbReference>
<dbReference type="PROSITE" id="PS51371">
    <property type="entry name" value="CBS"/>
    <property type="match status" value="2"/>
</dbReference>
<dbReference type="InterPro" id="IPR005170">
    <property type="entry name" value="Transptr-assoc_dom"/>
</dbReference>
<evidence type="ECO:0000256" key="7">
    <source>
        <dbReference type="ARBA" id="ARBA00023122"/>
    </source>
</evidence>
<feature type="domain" description="CNNM transmembrane" evidence="13">
    <location>
        <begin position="28"/>
        <end position="219"/>
    </location>
</feature>
<proteinExistence type="inferred from homology"/>
<feature type="transmembrane region" description="Helical" evidence="11">
    <location>
        <begin position="163"/>
        <end position="181"/>
    </location>
</feature>
<dbReference type="Pfam" id="PF00571">
    <property type="entry name" value="CBS"/>
    <property type="match status" value="2"/>
</dbReference>
<keyword evidence="3" id="KW-1003">Cell membrane</keyword>
<dbReference type="PROSITE" id="PS51846">
    <property type="entry name" value="CNNM"/>
    <property type="match status" value="1"/>
</dbReference>
<protein>
    <submittedName>
        <fullName evidence="14">Protein involved in gliding motility GldE</fullName>
    </submittedName>
</protein>
<evidence type="ECO:0000256" key="3">
    <source>
        <dbReference type="ARBA" id="ARBA00022475"/>
    </source>
</evidence>
<dbReference type="Proteomes" id="UP000324595">
    <property type="component" value="Unassembled WGS sequence"/>
</dbReference>
<dbReference type="Gene3D" id="3.10.580.10">
    <property type="entry name" value="CBS-domain"/>
    <property type="match status" value="1"/>
</dbReference>
<feature type="transmembrane region" description="Helical" evidence="11">
    <location>
        <begin position="116"/>
        <end position="142"/>
    </location>
</feature>
<dbReference type="FunFam" id="3.10.580.10:FF:000002">
    <property type="entry name" value="Magnesium/cobalt efflux protein CorC"/>
    <property type="match status" value="1"/>
</dbReference>
<evidence type="ECO:0000256" key="2">
    <source>
        <dbReference type="ARBA" id="ARBA00006337"/>
    </source>
</evidence>
<keyword evidence="6 10" id="KW-1133">Transmembrane helix</keyword>
<keyword evidence="15" id="KW-1185">Reference proteome</keyword>
<comment type="subcellular location">
    <subcellularLocation>
        <location evidence="1">Cell membrane</location>
        <topology evidence="1">Multi-pass membrane protein</topology>
    </subcellularLocation>
</comment>
<dbReference type="InterPro" id="IPR000644">
    <property type="entry name" value="CBS_dom"/>
</dbReference>
<dbReference type="AlphaFoldDB" id="A0A5D3YNN8"/>
<dbReference type="Pfam" id="PF01595">
    <property type="entry name" value="CNNM"/>
    <property type="match status" value="1"/>
</dbReference>
<evidence type="ECO:0000256" key="10">
    <source>
        <dbReference type="PROSITE-ProRule" id="PRU01193"/>
    </source>
</evidence>
<evidence type="ECO:0000256" key="9">
    <source>
        <dbReference type="PROSITE-ProRule" id="PRU00703"/>
    </source>
</evidence>
<evidence type="ECO:0000259" key="12">
    <source>
        <dbReference type="PROSITE" id="PS51371"/>
    </source>
</evidence>
<dbReference type="InterPro" id="IPR036318">
    <property type="entry name" value="FAD-bd_PCMH-like_sf"/>
</dbReference>
<organism evidence="14 15">
    <name type="scientific">Fodinibius salinus</name>
    <dbReference type="NCBI Taxonomy" id="860790"/>
    <lineage>
        <taxon>Bacteria</taxon>
        <taxon>Pseudomonadati</taxon>
        <taxon>Balneolota</taxon>
        <taxon>Balneolia</taxon>
        <taxon>Balneolales</taxon>
        <taxon>Balneolaceae</taxon>
        <taxon>Fodinibius</taxon>
    </lineage>
</organism>
<keyword evidence="7 9" id="KW-0129">CBS domain</keyword>
<keyword evidence="4 10" id="KW-0812">Transmembrane</keyword>